<keyword evidence="2" id="KW-1185">Reference proteome</keyword>
<comment type="caution">
    <text evidence="1">The sequence shown here is derived from an EMBL/GenBank/DDBJ whole genome shotgun (WGS) entry which is preliminary data.</text>
</comment>
<accession>A0ACA9KPF8</accession>
<sequence>MDYVNLYCRCWSNSPDQRPKLDIILKEFESLSSDISIEFIENNIKIKYIERTKGEDVDPSLKSTNAGLSSKFNPIIKEFFKTYKEINDICITAEHYKRTCRALSDRVRKADEAIRELVKQDDNVTFFNKKNLVAFRGFFNTVKRLKFTFDGHMKGLGFSISTENQLQTEKDNEALKKDTESFKEYLDKIDGGITDLDHKINSNVGEIFALKYTFEKQQNMHYNDQFQITDIICDEFLKIEDYNPPETSRGKVVKRTRKIDDKHAKIAYFGLSREFANATRNIGFDIQSIRYMAPEKLLNSKHKYDIKCEVYSMLLWEIAELKIPYEDEIDISKIYDMITKEQCHEKFSHRGVPQEWKDLIKETWHQNPKFRPSFADIFLTIQKLSEQKISLFDTNVNPTDEFHNQESETYLNFDEFDDMSIEEAIEEFYKNDGNKLNAWKCFDAYANIGDFTAKYWKAYFLYYNILNWPESEREMREKQATQLFKEAADVDIVDAQLMYGDCMYNGVGENKDTVKAVEYYRRAADNNNPIAMYKVGNIYYHGDGVKKDLIIGENFLRLAAYNQQKQAMEICKKYDIKL</sequence>
<gene>
    <name evidence="1" type="ORF">DHETER_LOCUS2320</name>
</gene>
<protein>
    <submittedName>
        <fullName evidence="1">13651_t:CDS:1</fullName>
    </submittedName>
</protein>
<evidence type="ECO:0000313" key="2">
    <source>
        <dbReference type="Proteomes" id="UP000789702"/>
    </source>
</evidence>
<dbReference type="EMBL" id="CAJVPU010001649">
    <property type="protein sequence ID" value="CAG8485474.1"/>
    <property type="molecule type" value="Genomic_DNA"/>
</dbReference>
<reference evidence="1" key="1">
    <citation type="submission" date="2021-06" db="EMBL/GenBank/DDBJ databases">
        <authorList>
            <person name="Kallberg Y."/>
            <person name="Tangrot J."/>
            <person name="Rosling A."/>
        </authorList>
    </citation>
    <scope>NUCLEOTIDE SEQUENCE</scope>
    <source>
        <strain evidence="1">IL203A</strain>
    </source>
</reference>
<organism evidence="1 2">
    <name type="scientific">Dentiscutata heterogama</name>
    <dbReference type="NCBI Taxonomy" id="1316150"/>
    <lineage>
        <taxon>Eukaryota</taxon>
        <taxon>Fungi</taxon>
        <taxon>Fungi incertae sedis</taxon>
        <taxon>Mucoromycota</taxon>
        <taxon>Glomeromycotina</taxon>
        <taxon>Glomeromycetes</taxon>
        <taxon>Diversisporales</taxon>
        <taxon>Gigasporaceae</taxon>
        <taxon>Dentiscutata</taxon>
    </lineage>
</organism>
<name>A0ACA9KPF8_9GLOM</name>
<proteinExistence type="predicted"/>
<dbReference type="Proteomes" id="UP000789702">
    <property type="component" value="Unassembled WGS sequence"/>
</dbReference>
<evidence type="ECO:0000313" key="1">
    <source>
        <dbReference type="EMBL" id="CAG8485474.1"/>
    </source>
</evidence>